<keyword evidence="3" id="KW-1185">Reference proteome</keyword>
<dbReference type="InterPro" id="IPR012312">
    <property type="entry name" value="Hemerythrin-like"/>
</dbReference>
<evidence type="ECO:0000313" key="3">
    <source>
        <dbReference type="Proteomes" id="UP001589532"/>
    </source>
</evidence>
<proteinExistence type="predicted"/>
<sequence length="161" mass="18372">MIPGTGVLRNRVFAWHRELQDVHHRLEKALEDARRAIRSGGRAESLKPELRDFCYTFCSALGSHHRSEDSDFFPALLEQMPELEPTIARLGREHEVLARLLADFQLSLDDPQSSPQELFRQISEIKGSMKAHFGFEEGSLNQALRALDAPESDRNRMFGDV</sequence>
<organism evidence="2 3">
    <name type="scientific">Nonomuraea helvata</name>
    <dbReference type="NCBI Taxonomy" id="37484"/>
    <lineage>
        <taxon>Bacteria</taxon>
        <taxon>Bacillati</taxon>
        <taxon>Actinomycetota</taxon>
        <taxon>Actinomycetes</taxon>
        <taxon>Streptosporangiales</taxon>
        <taxon>Streptosporangiaceae</taxon>
        <taxon>Nonomuraea</taxon>
    </lineage>
</organism>
<protein>
    <submittedName>
        <fullName evidence="2">Hemerythrin domain-containing protein</fullName>
    </submittedName>
</protein>
<dbReference type="RefSeq" id="WP_344994630.1">
    <property type="nucleotide sequence ID" value="NZ_BAAAXV010000008.1"/>
</dbReference>
<name>A0ABV5S2Q3_9ACTN</name>
<comment type="caution">
    <text evidence="2">The sequence shown here is derived from an EMBL/GenBank/DDBJ whole genome shotgun (WGS) entry which is preliminary data.</text>
</comment>
<accession>A0ABV5S2Q3</accession>
<dbReference type="EMBL" id="JBHMBW010000015">
    <property type="protein sequence ID" value="MFB9625358.1"/>
    <property type="molecule type" value="Genomic_DNA"/>
</dbReference>
<gene>
    <name evidence="2" type="ORF">ACFFSA_19900</name>
</gene>
<dbReference type="Proteomes" id="UP001589532">
    <property type="component" value="Unassembled WGS sequence"/>
</dbReference>
<dbReference type="Gene3D" id="1.20.120.520">
    <property type="entry name" value="nmb1532 protein domain like"/>
    <property type="match status" value="1"/>
</dbReference>
<dbReference type="Pfam" id="PF01814">
    <property type="entry name" value="Hemerythrin"/>
    <property type="match status" value="1"/>
</dbReference>
<evidence type="ECO:0000313" key="2">
    <source>
        <dbReference type="EMBL" id="MFB9625358.1"/>
    </source>
</evidence>
<reference evidence="2 3" key="1">
    <citation type="submission" date="2024-09" db="EMBL/GenBank/DDBJ databases">
        <authorList>
            <person name="Sun Q."/>
            <person name="Mori K."/>
        </authorList>
    </citation>
    <scope>NUCLEOTIDE SEQUENCE [LARGE SCALE GENOMIC DNA]</scope>
    <source>
        <strain evidence="2 3">JCM 3143</strain>
    </source>
</reference>
<feature type="domain" description="Hemerythrin-like" evidence="1">
    <location>
        <begin position="18"/>
        <end position="141"/>
    </location>
</feature>
<evidence type="ECO:0000259" key="1">
    <source>
        <dbReference type="Pfam" id="PF01814"/>
    </source>
</evidence>